<comment type="caution">
    <text evidence="10">The sequence shown here is derived from an EMBL/GenBank/DDBJ whole genome shotgun (WGS) entry which is preliminary data.</text>
</comment>
<organism evidence="10 11">
    <name type="scientific">Gonium pectorale</name>
    <name type="common">Green alga</name>
    <dbReference type="NCBI Taxonomy" id="33097"/>
    <lineage>
        <taxon>Eukaryota</taxon>
        <taxon>Viridiplantae</taxon>
        <taxon>Chlorophyta</taxon>
        <taxon>core chlorophytes</taxon>
        <taxon>Chlorophyceae</taxon>
        <taxon>CS clade</taxon>
        <taxon>Chlamydomonadales</taxon>
        <taxon>Volvocaceae</taxon>
        <taxon>Gonium</taxon>
    </lineage>
</organism>
<evidence type="ECO:0000256" key="8">
    <source>
        <dbReference type="SAM" id="Phobius"/>
    </source>
</evidence>
<dbReference type="SUPFAM" id="SSF51905">
    <property type="entry name" value="FAD/NAD(P)-binding domain"/>
    <property type="match status" value="1"/>
</dbReference>
<dbReference type="PANTHER" id="PTHR46028:SF2">
    <property type="entry name" value="KYNURENINE 3-MONOOXYGENASE"/>
    <property type="match status" value="1"/>
</dbReference>
<gene>
    <name evidence="10" type="ORF">GPECTOR_18g73</name>
</gene>
<dbReference type="PANTHER" id="PTHR46028">
    <property type="entry name" value="KYNURENINE 3-MONOOXYGENASE"/>
    <property type="match status" value="1"/>
</dbReference>
<evidence type="ECO:0000256" key="6">
    <source>
        <dbReference type="ARBA" id="ARBA00023033"/>
    </source>
</evidence>
<dbReference type="Proteomes" id="UP000075714">
    <property type="component" value="Unassembled WGS sequence"/>
</dbReference>
<proteinExistence type="predicted"/>
<dbReference type="Pfam" id="PF01494">
    <property type="entry name" value="FAD_binding_3"/>
    <property type="match status" value="1"/>
</dbReference>
<feature type="domain" description="FAD-binding" evidence="9">
    <location>
        <begin position="373"/>
        <end position="431"/>
    </location>
</feature>
<feature type="region of interest" description="Disordered" evidence="7">
    <location>
        <begin position="338"/>
        <end position="363"/>
    </location>
</feature>
<evidence type="ECO:0000313" key="11">
    <source>
        <dbReference type="Proteomes" id="UP000075714"/>
    </source>
</evidence>
<evidence type="ECO:0000256" key="5">
    <source>
        <dbReference type="ARBA" id="ARBA00023002"/>
    </source>
</evidence>
<feature type="transmembrane region" description="Helical" evidence="8">
    <location>
        <begin position="499"/>
        <end position="519"/>
    </location>
</feature>
<keyword evidence="8" id="KW-0472">Membrane</keyword>
<keyword evidence="3" id="KW-0274">FAD</keyword>
<dbReference type="GO" id="GO:0004502">
    <property type="term" value="F:kynurenine 3-monooxygenase activity"/>
    <property type="evidence" value="ECO:0007669"/>
    <property type="project" value="TreeGrafter"/>
</dbReference>
<feature type="region of interest" description="Disordered" evidence="7">
    <location>
        <begin position="116"/>
        <end position="141"/>
    </location>
</feature>
<dbReference type="GO" id="GO:0071949">
    <property type="term" value="F:FAD binding"/>
    <property type="evidence" value="ECO:0007669"/>
    <property type="project" value="InterPro"/>
</dbReference>
<keyword evidence="11" id="KW-1185">Reference proteome</keyword>
<reference evidence="11" key="1">
    <citation type="journal article" date="2016" name="Nat. Commun.">
        <title>The Gonium pectorale genome demonstrates co-option of cell cycle regulation during the evolution of multicellularity.</title>
        <authorList>
            <person name="Hanschen E.R."/>
            <person name="Marriage T.N."/>
            <person name="Ferris P.J."/>
            <person name="Hamaji T."/>
            <person name="Toyoda A."/>
            <person name="Fujiyama A."/>
            <person name="Neme R."/>
            <person name="Noguchi H."/>
            <person name="Minakuchi Y."/>
            <person name="Suzuki M."/>
            <person name="Kawai-Toyooka H."/>
            <person name="Smith D.R."/>
            <person name="Sparks H."/>
            <person name="Anderson J."/>
            <person name="Bakaric R."/>
            <person name="Luria V."/>
            <person name="Karger A."/>
            <person name="Kirschner M.W."/>
            <person name="Durand P.M."/>
            <person name="Michod R.E."/>
            <person name="Nozaki H."/>
            <person name="Olson B.J."/>
        </authorList>
    </citation>
    <scope>NUCLEOTIDE SEQUENCE [LARGE SCALE GENOMIC DNA]</scope>
    <source>
        <strain evidence="11">NIES-2863</strain>
    </source>
</reference>
<dbReference type="InterPro" id="IPR002938">
    <property type="entry name" value="FAD-bd"/>
</dbReference>
<dbReference type="InterPro" id="IPR036188">
    <property type="entry name" value="FAD/NAD-bd_sf"/>
</dbReference>
<keyword evidence="6" id="KW-0503">Monooxygenase</keyword>
<evidence type="ECO:0000256" key="3">
    <source>
        <dbReference type="ARBA" id="ARBA00022827"/>
    </source>
</evidence>
<sequence>MCTSEAGFQHSSKDVEEADKSYVYSIDWRGRVLTDEAGVTEAVEAVGVTTPTLDLMRVPHNGEAKSSSMPVKLNGKPNTWLPRRAFLRALHGGLAEAERSGRVALLHSTKLVSVHLAPPLPPPGSGGGAAEAPATQSQPPHPVLVRSVETDSGRERLFAPRLLVGADGAHSDVRCALEEWAPGAGMPAEQFRPVVLDSPAAGLRYKVLQLPPSPPFRRPAAAAAPSQAAVEAGRLENRKFAMVQGRPGPRRRVMRLGLLPIADPAAPRTANFISTPDHEFWSIKGGEQLRDFLQDAFPQLDIPALLTPQQLEAAAAASGGAFPRPQYLRRFTAVLPSPFQTPGPAPKPTADGHGISAAGGSSPGGGSGSAVGVALVGDAVHCFPPDLGQGVNSAMLDVVGLAQALDEAAGDVGKALPMYEARRAPEAAALTHLVTFSYPYQYNQAPLRRALWTANFLIRSVLSRLLPNLFSGHSFILVQQPGLSYAEILELAHATTRRLWALAGVVATAVIALALRMALAAA</sequence>
<comment type="cofactor">
    <cofactor evidence="1">
        <name>FAD</name>
        <dbReference type="ChEBI" id="CHEBI:57692"/>
    </cofactor>
</comment>
<dbReference type="STRING" id="33097.A0A150GK03"/>
<accession>A0A150GK03</accession>
<evidence type="ECO:0000256" key="2">
    <source>
        <dbReference type="ARBA" id="ARBA00022630"/>
    </source>
</evidence>
<dbReference type="OrthoDB" id="10053569at2759"/>
<evidence type="ECO:0000259" key="9">
    <source>
        <dbReference type="Pfam" id="PF01494"/>
    </source>
</evidence>
<dbReference type="AlphaFoldDB" id="A0A150GK03"/>
<evidence type="ECO:0000313" key="10">
    <source>
        <dbReference type="EMBL" id="KXZ50097.1"/>
    </source>
</evidence>
<dbReference type="EMBL" id="LSYV01000019">
    <property type="protein sequence ID" value="KXZ50097.1"/>
    <property type="molecule type" value="Genomic_DNA"/>
</dbReference>
<evidence type="ECO:0000256" key="1">
    <source>
        <dbReference type="ARBA" id="ARBA00001974"/>
    </source>
</evidence>
<protein>
    <recommendedName>
        <fullName evidence="9">FAD-binding domain-containing protein</fullName>
    </recommendedName>
</protein>
<evidence type="ECO:0000256" key="4">
    <source>
        <dbReference type="ARBA" id="ARBA00022857"/>
    </source>
</evidence>
<keyword evidence="5" id="KW-0560">Oxidoreductase</keyword>
<dbReference type="GO" id="GO:0070189">
    <property type="term" value="P:kynurenine metabolic process"/>
    <property type="evidence" value="ECO:0007669"/>
    <property type="project" value="TreeGrafter"/>
</dbReference>
<keyword evidence="2" id="KW-0285">Flavoprotein</keyword>
<evidence type="ECO:0000256" key="7">
    <source>
        <dbReference type="SAM" id="MobiDB-lite"/>
    </source>
</evidence>
<keyword evidence="8" id="KW-1133">Transmembrane helix</keyword>
<dbReference type="Gene3D" id="3.50.50.60">
    <property type="entry name" value="FAD/NAD(P)-binding domain"/>
    <property type="match status" value="2"/>
</dbReference>
<keyword evidence="4" id="KW-0521">NADP</keyword>
<name>A0A150GK03_GONPE</name>
<keyword evidence="8" id="KW-0812">Transmembrane</keyword>